<dbReference type="Pfam" id="PF00534">
    <property type="entry name" value="Glycos_transf_1"/>
    <property type="match status" value="1"/>
</dbReference>
<dbReference type="InterPro" id="IPR050194">
    <property type="entry name" value="Glycosyltransferase_grp1"/>
</dbReference>
<dbReference type="CDD" id="cd03801">
    <property type="entry name" value="GT4_PimA-like"/>
    <property type="match status" value="1"/>
</dbReference>
<dbReference type="GO" id="GO:0016757">
    <property type="term" value="F:glycosyltransferase activity"/>
    <property type="evidence" value="ECO:0007669"/>
    <property type="project" value="UniProtKB-KW"/>
</dbReference>
<dbReference type="PANTHER" id="PTHR45947:SF14">
    <property type="entry name" value="SLL1723 PROTEIN"/>
    <property type="match status" value="1"/>
</dbReference>
<sequence>MKIALVLPNVPAYSETFFKNKILGLQQSGHEVLLYVNHSKAPNSYLNCKVVKAPVLNRNQLFVAFNLFLEFVKVLFLNPAKSFKLYQLNKKDEISFSQNLKQILANQFLLSEKVDWLHFGFGTMALGRENVATAIGAEMAVSFRGFDYYVYPVRNKNCYSVLFAKKVKYHVLSEGMKKGLMANGIKGEVIFKITPAIDIEIFDARESIKSDTIQIKTVARLHWIKGLEATLEAVSLLKKEGIDFHYTIIGDGVEKERLQFAIHQLGLNDNVTLAGKLSSEQVKEALSKADIYLQYSIQEGFCNAVLEAQAMGLLCVVSNAEGLSENVLDNQTGFVVAKQNPLLLFEKIKELLQLPENKKQIIGDQAVLRVQKEFNLEKQQKEFLAFYTE</sequence>
<dbReference type="RefSeq" id="WP_310024923.1">
    <property type="nucleotide sequence ID" value="NZ_JAVDVI010000003.1"/>
</dbReference>
<dbReference type="EMBL" id="JAVDVI010000003">
    <property type="protein sequence ID" value="MDR6966997.1"/>
    <property type="molecule type" value="Genomic_DNA"/>
</dbReference>
<dbReference type="SUPFAM" id="SSF53756">
    <property type="entry name" value="UDP-Glycosyltransferase/glycogen phosphorylase"/>
    <property type="match status" value="1"/>
</dbReference>
<protein>
    <submittedName>
        <fullName evidence="2">Colanic acid/amylovoran biosynthesis glycosyltransferase</fullName>
        <ecNumber evidence="2">2.4.-.-</ecNumber>
    </submittedName>
</protein>
<gene>
    <name evidence="2" type="ORF">J2X31_000997</name>
</gene>
<dbReference type="InterPro" id="IPR001296">
    <property type="entry name" value="Glyco_trans_1"/>
</dbReference>
<dbReference type="Proteomes" id="UP001255185">
    <property type="component" value="Unassembled WGS sequence"/>
</dbReference>
<feature type="domain" description="Glycosyl transferase family 1" evidence="1">
    <location>
        <begin position="200"/>
        <end position="362"/>
    </location>
</feature>
<dbReference type="Gene3D" id="3.40.50.2000">
    <property type="entry name" value="Glycogen Phosphorylase B"/>
    <property type="match status" value="2"/>
</dbReference>
<accession>A0ABU1TNJ5</accession>
<evidence type="ECO:0000259" key="1">
    <source>
        <dbReference type="Pfam" id="PF00534"/>
    </source>
</evidence>
<evidence type="ECO:0000313" key="2">
    <source>
        <dbReference type="EMBL" id="MDR6966997.1"/>
    </source>
</evidence>
<keyword evidence="2" id="KW-0328">Glycosyltransferase</keyword>
<keyword evidence="2" id="KW-0808">Transferase</keyword>
<comment type="caution">
    <text evidence="2">The sequence shown here is derived from an EMBL/GenBank/DDBJ whole genome shotgun (WGS) entry which is preliminary data.</text>
</comment>
<dbReference type="EC" id="2.4.-.-" evidence="2"/>
<name>A0ABU1TNJ5_9FLAO</name>
<organism evidence="2 3">
    <name type="scientific">Flavobacterium arsenatis</name>
    <dbReference type="NCBI Taxonomy" id="1484332"/>
    <lineage>
        <taxon>Bacteria</taxon>
        <taxon>Pseudomonadati</taxon>
        <taxon>Bacteroidota</taxon>
        <taxon>Flavobacteriia</taxon>
        <taxon>Flavobacteriales</taxon>
        <taxon>Flavobacteriaceae</taxon>
        <taxon>Flavobacterium</taxon>
    </lineage>
</organism>
<evidence type="ECO:0000313" key="3">
    <source>
        <dbReference type="Proteomes" id="UP001255185"/>
    </source>
</evidence>
<dbReference type="PANTHER" id="PTHR45947">
    <property type="entry name" value="SULFOQUINOVOSYL TRANSFERASE SQD2"/>
    <property type="match status" value="1"/>
</dbReference>
<keyword evidence="3" id="KW-1185">Reference proteome</keyword>
<proteinExistence type="predicted"/>
<reference evidence="2 3" key="1">
    <citation type="submission" date="2023-07" db="EMBL/GenBank/DDBJ databases">
        <title>Sorghum-associated microbial communities from plants grown in Nebraska, USA.</title>
        <authorList>
            <person name="Schachtman D."/>
        </authorList>
    </citation>
    <scope>NUCLEOTIDE SEQUENCE [LARGE SCALE GENOMIC DNA]</scope>
    <source>
        <strain evidence="2 3">3773</strain>
    </source>
</reference>